<name>A0A937RW34_9ACTN</name>
<dbReference type="AlphaFoldDB" id="A0A937RW34"/>
<gene>
    <name evidence="1" type="ORF">I7412_38365</name>
</gene>
<proteinExistence type="predicted"/>
<dbReference type="RefSeq" id="WP_203004221.1">
    <property type="nucleotide sequence ID" value="NZ_JADWYU010000144.1"/>
</dbReference>
<accession>A0A937RW34</accession>
<comment type="caution">
    <text evidence="1">The sequence shown here is derived from an EMBL/GenBank/DDBJ whole genome shotgun (WGS) entry which is preliminary data.</text>
</comment>
<protein>
    <submittedName>
        <fullName evidence="1">Uncharacterized protein</fullName>
    </submittedName>
</protein>
<dbReference type="Proteomes" id="UP000604475">
    <property type="component" value="Unassembled WGS sequence"/>
</dbReference>
<organism evidence="1 2">
    <name type="scientific">Frankia nepalensis</name>
    <dbReference type="NCBI Taxonomy" id="1836974"/>
    <lineage>
        <taxon>Bacteria</taxon>
        <taxon>Bacillati</taxon>
        <taxon>Actinomycetota</taxon>
        <taxon>Actinomycetes</taxon>
        <taxon>Frankiales</taxon>
        <taxon>Frankiaceae</taxon>
        <taxon>Frankia</taxon>
    </lineage>
</organism>
<sequence length="115" mass="13241">MITAENGPANEDLGPFQPLWDAWEESHREITEKPLSHFRRVLEIQFDEMEAHLASDNRKGAEYEVIDLISVALNLMRWLGNDPASIGELARSRAENRMRNRTAAILDKYQSRYGV</sequence>
<evidence type="ECO:0000313" key="2">
    <source>
        <dbReference type="Proteomes" id="UP000604475"/>
    </source>
</evidence>
<evidence type="ECO:0000313" key="1">
    <source>
        <dbReference type="EMBL" id="MBL7632921.1"/>
    </source>
</evidence>
<reference evidence="1" key="1">
    <citation type="submission" date="2020-12" db="EMBL/GenBank/DDBJ databases">
        <title>Genomic characterization of non-nitrogen-fixing Frankia strains.</title>
        <authorList>
            <person name="Carlos-Shanley C."/>
            <person name="Guerra T."/>
            <person name="Hahn D."/>
        </authorList>
    </citation>
    <scope>NUCLEOTIDE SEQUENCE</scope>
    <source>
        <strain evidence="1">CN6</strain>
    </source>
</reference>
<dbReference type="EMBL" id="JAEACQ010000357">
    <property type="protein sequence ID" value="MBL7632921.1"/>
    <property type="molecule type" value="Genomic_DNA"/>
</dbReference>
<keyword evidence="2" id="KW-1185">Reference proteome</keyword>